<dbReference type="Pfam" id="PF26550">
    <property type="entry name" value="Tricorn_2nd"/>
    <property type="match status" value="1"/>
</dbReference>
<sequence length="1098" mass="121973">MKRLFLGVTGLFAFVQLQAQVNAGLFRYPDVSQSQIVFSYANDIWVVPKTGGDAVRLSSPPGVETYPKFSPDGHTIAFSGNYDGNRDVYVLPTGGGVPLRLTSHGYADNVVDWTPDGKQVLFASIRESGKERFNQFYTIPANGGVVSKLPLAYAEFGSYSPDGKQMALTFRTQAGRNWKRYRGGWKADIYVFNFATNTSENITGNEEAGEEYPMWHGDDIYFLSDKGPELRLNLWRYHTQSKTFEQVTHFTDYDVHFPSLGPSDIVFENGGKLFLLDLASQKTTEVKINVITDRASLRNKVIPAEGFIQHAAISNDGKRVLLEARGEVFSLPAENGYVKNLTNTSGAAERYPAWSPDGKNIAYWSDASGEYELYLQSTEKNAPPRKLTSYGKGFRYSLSWSPDSKKLVFIDETMHINVYDIAAGSATQLDKALHYSQGPLDGFTASWSPDSRWITYSRDLDNAHNAIFIYDYTNKKLHQVTGEFYNCYSPVFDTEGKYLFLATSQSFKPVYSDLDNTFIYTNSTQLAAISLKKSTPSAIAPKNDATAIKDEDKDEAAETKPADAKAGDKKNTTAKADDKDKEKDKKAPKPVDIDFDGIEARLDLLPPAPGNFGAMYAAKGKLVYLRQPNTGSADEDGAVKYYDINDRTEKTVVAKADQFWLSGNGEKLLVKAGPVMSVVSLAENQKLDKRIPTGDMQLTINPAEEWKQVFTDAWRLERDYFYDPNMHGVDWNAVRVKYGNMLKDAMTREEVNFIIGEMIGELNASHTYYGGGDGERPAGASVGYLGINWEAAGEYYKVGKIMHGAPWDAEARSPLAAPGIDIPEGSYILAVNGTPITTATEPYAAFQRLGKKTVELTYNSTPSFNGAKTAVVQTLNDEYRLRNLAWIEANRKRVEEATNGDAGYIFVPSTGTDGQNELMRQFNAQWNKKALIIDERFNNGGQIPDRFIEMLNRTPLAFWATRHGSPSPWPPYAHFGPKVMLINGWSGSGGDAFPDYFRKRQLGPLIGMRTWGGLIGISGLPDLIDGGNITAPDFRMYNPDGTWFKEGHGVDPDITVPEDLGAMARGVDPQLERAITEIKDELKTKGFTQPAQPTYQKR</sequence>
<feature type="domain" description="Tail specific protease" evidence="11">
    <location>
        <begin position="867"/>
        <end position="1057"/>
    </location>
</feature>
<dbReference type="SUPFAM" id="SSF52096">
    <property type="entry name" value="ClpP/crotonase"/>
    <property type="match status" value="1"/>
</dbReference>
<feature type="compositionally biased region" description="Basic and acidic residues" evidence="9">
    <location>
        <begin position="547"/>
        <end position="592"/>
    </location>
</feature>
<keyword evidence="10" id="KW-0732">Signal</keyword>
<feature type="active site" description="Nucleophile" evidence="8">
    <location>
        <position position="988"/>
    </location>
</feature>
<dbReference type="Gene3D" id="2.120.10.60">
    <property type="entry name" value="Tricorn protease N-terminal domain"/>
    <property type="match status" value="1"/>
</dbReference>
<dbReference type="InterPro" id="IPR029045">
    <property type="entry name" value="ClpP/crotonase-like_dom_sf"/>
</dbReference>
<accession>A0A3E1NNM5</accession>
<dbReference type="OrthoDB" id="9815657at2"/>
<gene>
    <name evidence="12" type="ORF">DXN05_00625</name>
</gene>
<evidence type="ECO:0000256" key="10">
    <source>
        <dbReference type="SAM" id="SignalP"/>
    </source>
</evidence>
<dbReference type="InterPro" id="IPR028204">
    <property type="entry name" value="Tricorn_C1"/>
</dbReference>
<dbReference type="SUPFAM" id="SSF69304">
    <property type="entry name" value="Tricorn protease N-terminal domain"/>
    <property type="match status" value="1"/>
</dbReference>
<evidence type="ECO:0000256" key="4">
    <source>
        <dbReference type="ARBA" id="ARBA00022670"/>
    </source>
</evidence>
<evidence type="ECO:0000313" key="12">
    <source>
        <dbReference type="EMBL" id="RFM29523.1"/>
    </source>
</evidence>
<feature type="active site" description="Charge relay system" evidence="8">
    <location>
        <position position="1046"/>
    </location>
</feature>
<dbReference type="InterPro" id="IPR005151">
    <property type="entry name" value="Tail-specific_protease"/>
</dbReference>
<dbReference type="PIRSF" id="PIRSF036421">
    <property type="entry name" value="Tricorn_protease"/>
    <property type="match status" value="1"/>
</dbReference>
<dbReference type="GO" id="GO:0006508">
    <property type="term" value="P:proteolysis"/>
    <property type="evidence" value="ECO:0007669"/>
    <property type="project" value="UniProtKB-UniRule"/>
</dbReference>
<keyword evidence="6 7" id="KW-0720">Serine protease</keyword>
<feature type="signal peptide" evidence="10">
    <location>
        <begin position="1"/>
        <end position="19"/>
    </location>
</feature>
<comment type="function">
    <text evidence="7">Degrades oligopeptides.</text>
</comment>
<evidence type="ECO:0000256" key="8">
    <source>
        <dbReference type="PIRSR" id="PIRSR036421-1"/>
    </source>
</evidence>
<comment type="caution">
    <text evidence="12">The sequence shown here is derived from an EMBL/GenBank/DDBJ whole genome shotgun (WGS) entry which is preliminary data.</text>
</comment>
<evidence type="ECO:0000313" key="13">
    <source>
        <dbReference type="Proteomes" id="UP000261284"/>
    </source>
</evidence>
<dbReference type="InterPro" id="IPR012393">
    <property type="entry name" value="Tricorn_protease"/>
</dbReference>
<keyword evidence="5 7" id="KW-0378">Hydrolase</keyword>
<dbReference type="Pfam" id="PF03572">
    <property type="entry name" value="Peptidase_S41"/>
    <property type="match status" value="1"/>
</dbReference>
<evidence type="ECO:0000256" key="5">
    <source>
        <dbReference type="ARBA" id="ARBA00022801"/>
    </source>
</evidence>
<keyword evidence="3 7" id="KW-0963">Cytoplasm</keyword>
<feature type="chain" id="PRO_5017719891" description="Tricorn protease homolog" evidence="10">
    <location>
        <begin position="20"/>
        <end position="1098"/>
    </location>
</feature>
<dbReference type="Pfam" id="PF14685">
    <property type="entry name" value="PDZ_Tricorn"/>
    <property type="match status" value="1"/>
</dbReference>
<evidence type="ECO:0000256" key="2">
    <source>
        <dbReference type="ARBA" id="ARBA00008524"/>
    </source>
</evidence>
<dbReference type="Gene3D" id="2.30.42.10">
    <property type="match status" value="1"/>
</dbReference>
<dbReference type="InterPro" id="IPR029414">
    <property type="entry name" value="Tricorn_PDZ"/>
</dbReference>
<dbReference type="PANTHER" id="PTHR43253">
    <property type="entry name" value="TRICORN PROTEASE HOMOLOG 2-RELATED"/>
    <property type="match status" value="1"/>
</dbReference>
<evidence type="ECO:0000256" key="6">
    <source>
        <dbReference type="ARBA" id="ARBA00022825"/>
    </source>
</evidence>
<reference evidence="12 13" key="1">
    <citation type="submission" date="2018-08" db="EMBL/GenBank/DDBJ databases">
        <title>Chitinophagaceae sp. K23C18032701, a novel bacterium isolated from forest soil.</title>
        <authorList>
            <person name="Wang C."/>
        </authorList>
    </citation>
    <scope>NUCLEOTIDE SEQUENCE [LARGE SCALE GENOMIC DNA]</scope>
    <source>
        <strain evidence="12 13">K23C18032701</strain>
    </source>
</reference>
<dbReference type="EMBL" id="QTJU01000001">
    <property type="protein sequence ID" value="RFM29523.1"/>
    <property type="molecule type" value="Genomic_DNA"/>
</dbReference>
<dbReference type="Pfam" id="PF26549">
    <property type="entry name" value="Tricorn_N"/>
    <property type="match status" value="1"/>
</dbReference>
<dbReference type="InterPro" id="IPR015943">
    <property type="entry name" value="WD40/YVTN_repeat-like_dom_sf"/>
</dbReference>
<protein>
    <recommendedName>
        <fullName evidence="7">Tricorn protease homolog</fullName>
        <ecNumber evidence="7">3.4.21.-</ecNumber>
    </recommendedName>
</protein>
<dbReference type="Gene3D" id="3.30.750.44">
    <property type="match status" value="1"/>
</dbReference>
<dbReference type="Proteomes" id="UP000261284">
    <property type="component" value="Unassembled WGS sequence"/>
</dbReference>
<comment type="similarity">
    <text evidence="2 7">Belongs to the peptidase S41B family.</text>
</comment>
<organism evidence="12 13">
    <name type="scientific">Deminuibacter soli</name>
    <dbReference type="NCBI Taxonomy" id="2291815"/>
    <lineage>
        <taxon>Bacteria</taxon>
        <taxon>Pseudomonadati</taxon>
        <taxon>Bacteroidota</taxon>
        <taxon>Chitinophagia</taxon>
        <taxon>Chitinophagales</taxon>
        <taxon>Chitinophagaceae</taxon>
        <taxon>Deminuibacter</taxon>
    </lineage>
</organism>
<evidence type="ECO:0000256" key="7">
    <source>
        <dbReference type="PIRNR" id="PIRNR036421"/>
    </source>
</evidence>
<feature type="region of interest" description="Disordered" evidence="9">
    <location>
        <begin position="542"/>
        <end position="592"/>
    </location>
</feature>
<dbReference type="CDD" id="cd07562">
    <property type="entry name" value="Peptidase_S41_TRI"/>
    <property type="match status" value="1"/>
</dbReference>
<feature type="active site" description="Charge relay system" evidence="8">
    <location>
        <position position="766"/>
    </location>
</feature>
<dbReference type="RefSeq" id="WP_116845281.1">
    <property type="nucleotide sequence ID" value="NZ_QTJU01000001.1"/>
</dbReference>
<evidence type="ECO:0000256" key="1">
    <source>
        <dbReference type="ARBA" id="ARBA00004496"/>
    </source>
</evidence>
<dbReference type="Gene3D" id="2.130.10.10">
    <property type="entry name" value="YVTN repeat-like/Quinoprotein amine dehydrogenase"/>
    <property type="match status" value="1"/>
</dbReference>
<keyword evidence="4 7" id="KW-0645">Protease</keyword>
<dbReference type="PANTHER" id="PTHR43253:SF1">
    <property type="entry name" value="TRICORN PROTEASE HOMOLOG 2-RELATED"/>
    <property type="match status" value="1"/>
</dbReference>
<dbReference type="EC" id="3.4.21.-" evidence="7"/>
<evidence type="ECO:0000256" key="3">
    <source>
        <dbReference type="ARBA" id="ARBA00022490"/>
    </source>
</evidence>
<dbReference type="GO" id="GO:0005737">
    <property type="term" value="C:cytoplasm"/>
    <property type="evidence" value="ECO:0007669"/>
    <property type="project" value="UniProtKB-SubCell"/>
</dbReference>
<dbReference type="SUPFAM" id="SSF82171">
    <property type="entry name" value="DPP6 N-terminal domain-like"/>
    <property type="match status" value="1"/>
</dbReference>
<dbReference type="AlphaFoldDB" id="A0A3E1NNM5"/>
<dbReference type="Gene3D" id="3.90.226.10">
    <property type="entry name" value="2-enoyl-CoA Hydratase, Chain A, domain 1"/>
    <property type="match status" value="1"/>
</dbReference>
<dbReference type="SMART" id="SM00245">
    <property type="entry name" value="TSPc"/>
    <property type="match status" value="1"/>
</dbReference>
<comment type="subcellular location">
    <subcellularLocation>
        <location evidence="1 7">Cytoplasm</location>
    </subcellularLocation>
</comment>
<name>A0A3E1NNM5_9BACT</name>
<evidence type="ECO:0000259" key="11">
    <source>
        <dbReference type="SMART" id="SM00245"/>
    </source>
</evidence>
<dbReference type="InterPro" id="IPR036034">
    <property type="entry name" value="PDZ_sf"/>
</dbReference>
<evidence type="ECO:0000256" key="9">
    <source>
        <dbReference type="SAM" id="MobiDB-lite"/>
    </source>
</evidence>
<proteinExistence type="inferred from homology"/>
<dbReference type="GO" id="GO:0008236">
    <property type="term" value="F:serine-type peptidase activity"/>
    <property type="evidence" value="ECO:0007669"/>
    <property type="project" value="UniProtKB-UniRule"/>
</dbReference>
<dbReference type="Pfam" id="PF14684">
    <property type="entry name" value="Tricorn_C1"/>
    <property type="match status" value="1"/>
</dbReference>
<dbReference type="SUPFAM" id="SSF50156">
    <property type="entry name" value="PDZ domain-like"/>
    <property type="match status" value="1"/>
</dbReference>
<keyword evidence="13" id="KW-1185">Reference proteome</keyword>